<evidence type="ECO:0000313" key="2">
    <source>
        <dbReference type="EMBL" id="RRD01006.1"/>
    </source>
</evidence>
<comment type="caution">
    <text evidence="2">The sequence shown here is derived from an EMBL/GenBank/DDBJ whole genome shotgun (WGS) entry which is preliminary data.</text>
</comment>
<protein>
    <submittedName>
        <fullName evidence="2">Uncharacterized protein</fullName>
    </submittedName>
</protein>
<evidence type="ECO:0000256" key="1">
    <source>
        <dbReference type="SAM" id="Coils"/>
    </source>
</evidence>
<dbReference type="RefSeq" id="WP_124924078.1">
    <property type="nucleotide sequence ID" value="NZ_BMOH01000001.1"/>
</dbReference>
<proteinExistence type="predicted"/>
<sequence length="61" mass="7488">MTDKHEQTSDLDEVADNWVDPEIKIDAKEKKFCCDTEKRKRIEQLREARELERELREFYDD</sequence>
<dbReference type="EMBL" id="RQXV01000001">
    <property type="protein sequence ID" value="RRD01006.1"/>
    <property type="molecule type" value="Genomic_DNA"/>
</dbReference>
<gene>
    <name evidence="2" type="ORF">EHS89_00090</name>
</gene>
<reference evidence="2 3" key="1">
    <citation type="submission" date="2018-11" db="EMBL/GenBank/DDBJ databases">
        <title>The draft genome sequence of Amphritea balenae JAMM 1525T.</title>
        <authorList>
            <person name="Fang Z."/>
            <person name="Zhang Y."/>
            <person name="Han X."/>
        </authorList>
    </citation>
    <scope>NUCLEOTIDE SEQUENCE [LARGE SCALE GENOMIC DNA]</scope>
    <source>
        <strain evidence="2 3">JAMM 1525</strain>
    </source>
</reference>
<organism evidence="2 3">
    <name type="scientific">Amphritea balenae</name>
    <dbReference type="NCBI Taxonomy" id="452629"/>
    <lineage>
        <taxon>Bacteria</taxon>
        <taxon>Pseudomonadati</taxon>
        <taxon>Pseudomonadota</taxon>
        <taxon>Gammaproteobacteria</taxon>
        <taxon>Oceanospirillales</taxon>
        <taxon>Oceanospirillaceae</taxon>
        <taxon>Amphritea</taxon>
    </lineage>
</organism>
<dbReference type="AlphaFoldDB" id="A0A3P1SWU9"/>
<keyword evidence="1" id="KW-0175">Coiled coil</keyword>
<accession>A0A3P1SWU9</accession>
<name>A0A3P1SWU9_9GAMM</name>
<feature type="coiled-coil region" evidence="1">
    <location>
        <begin position="34"/>
        <end position="61"/>
    </location>
</feature>
<evidence type="ECO:0000313" key="3">
    <source>
        <dbReference type="Proteomes" id="UP000267535"/>
    </source>
</evidence>
<dbReference type="Proteomes" id="UP000267535">
    <property type="component" value="Unassembled WGS sequence"/>
</dbReference>
<dbReference type="OrthoDB" id="9972154at2"/>
<keyword evidence="3" id="KW-1185">Reference proteome</keyword>